<protein>
    <submittedName>
        <fullName evidence="5">Uncharacterized protein</fullName>
    </submittedName>
</protein>
<dbReference type="PANTHER" id="PTHR31279">
    <property type="entry name" value="PROTEIN EXORDIUM-LIKE 5"/>
    <property type="match status" value="1"/>
</dbReference>
<name>A0AAW1QLW1_9CHLO</name>
<accession>A0AAW1QLW1</accession>
<evidence type="ECO:0000256" key="4">
    <source>
        <dbReference type="ARBA" id="ARBA00023591"/>
    </source>
</evidence>
<proteinExistence type="inferred from homology"/>
<organism evidence="5 6">
    <name type="scientific">Elliptochloris bilobata</name>
    <dbReference type="NCBI Taxonomy" id="381761"/>
    <lineage>
        <taxon>Eukaryota</taxon>
        <taxon>Viridiplantae</taxon>
        <taxon>Chlorophyta</taxon>
        <taxon>core chlorophytes</taxon>
        <taxon>Trebouxiophyceae</taxon>
        <taxon>Trebouxiophyceae incertae sedis</taxon>
        <taxon>Elliptochloris clade</taxon>
        <taxon>Elliptochloris</taxon>
    </lineage>
</organism>
<evidence type="ECO:0000256" key="2">
    <source>
        <dbReference type="ARBA" id="ARBA00022525"/>
    </source>
</evidence>
<dbReference type="InterPro" id="IPR006766">
    <property type="entry name" value="EXORDIUM-like"/>
</dbReference>
<dbReference type="AlphaFoldDB" id="A0AAW1QLW1"/>
<dbReference type="EMBL" id="JALJOU010000086">
    <property type="protein sequence ID" value="KAK9822506.1"/>
    <property type="molecule type" value="Genomic_DNA"/>
</dbReference>
<sequence>MPPGGDETGGGPDRSAKPVASASVSGINYYGGPLMVQNPVNIYYIWYGKWAGNSGVPLLTALAKNMGSSSWYRIISSYFQLNGATKTFVPTWGAVPALRYSNATFDSAYSQGKSLSDEAVGRIVTAAINSGAFGRPDPNGIYFVLTTPDVTATSGFCTQYCAWHTYGMVRGVAIKCSFVGSGLRCPSACAPFSPSPNGNVGADAMASTLSHELVETVTDPTFTGWYDSQGYENADKCAWTFGQTYKIFTGAMYNVIIGPNAFMIQRNWLNVGAGSCVTTY</sequence>
<gene>
    <name evidence="5" type="ORF">WJX81_007083</name>
</gene>
<evidence type="ECO:0000256" key="3">
    <source>
        <dbReference type="ARBA" id="ARBA00022729"/>
    </source>
</evidence>
<dbReference type="GO" id="GO:0005576">
    <property type="term" value="C:extracellular region"/>
    <property type="evidence" value="ECO:0007669"/>
    <property type="project" value="UniProtKB-SubCell"/>
</dbReference>
<keyword evidence="3" id="KW-0732">Signal</keyword>
<evidence type="ECO:0000313" key="6">
    <source>
        <dbReference type="Proteomes" id="UP001445335"/>
    </source>
</evidence>
<comment type="subcellular location">
    <subcellularLocation>
        <location evidence="1">Secreted</location>
    </subcellularLocation>
</comment>
<evidence type="ECO:0000256" key="1">
    <source>
        <dbReference type="ARBA" id="ARBA00004613"/>
    </source>
</evidence>
<dbReference type="Pfam" id="PF04674">
    <property type="entry name" value="Phi_1"/>
    <property type="match status" value="1"/>
</dbReference>
<comment type="caution">
    <text evidence="5">The sequence shown here is derived from an EMBL/GenBank/DDBJ whole genome shotgun (WGS) entry which is preliminary data.</text>
</comment>
<comment type="similarity">
    <text evidence="4">Belongs to the EXORDIUM family.</text>
</comment>
<keyword evidence="6" id="KW-1185">Reference proteome</keyword>
<evidence type="ECO:0000313" key="5">
    <source>
        <dbReference type="EMBL" id="KAK9822506.1"/>
    </source>
</evidence>
<dbReference type="Proteomes" id="UP001445335">
    <property type="component" value="Unassembled WGS sequence"/>
</dbReference>
<reference evidence="5 6" key="1">
    <citation type="journal article" date="2024" name="Nat. Commun.">
        <title>Phylogenomics reveals the evolutionary origins of lichenization in chlorophyte algae.</title>
        <authorList>
            <person name="Puginier C."/>
            <person name="Libourel C."/>
            <person name="Otte J."/>
            <person name="Skaloud P."/>
            <person name="Haon M."/>
            <person name="Grisel S."/>
            <person name="Petersen M."/>
            <person name="Berrin J.G."/>
            <person name="Delaux P.M."/>
            <person name="Dal Grande F."/>
            <person name="Keller J."/>
        </authorList>
    </citation>
    <scope>NUCLEOTIDE SEQUENCE [LARGE SCALE GENOMIC DNA]</scope>
    <source>
        <strain evidence="5 6">SAG 245.80</strain>
    </source>
</reference>
<dbReference type="PANTHER" id="PTHR31279:SF58">
    <property type="entry name" value="PROTEIN EXORDIUM-LIKE 2"/>
    <property type="match status" value="1"/>
</dbReference>
<keyword evidence="2" id="KW-0964">Secreted</keyword>